<evidence type="ECO:0000256" key="3">
    <source>
        <dbReference type="ARBA" id="ARBA00022806"/>
    </source>
</evidence>
<dbReference type="OrthoDB" id="9805617at2"/>
<dbReference type="InterPro" id="IPR001650">
    <property type="entry name" value="Helicase_C-like"/>
</dbReference>
<keyword evidence="3 8" id="KW-0347">Helicase</keyword>
<evidence type="ECO:0000259" key="6">
    <source>
        <dbReference type="PROSITE" id="PS51192"/>
    </source>
</evidence>
<dbReference type="PROSITE" id="PS00690">
    <property type="entry name" value="DEAH_ATP_HELICASE"/>
    <property type="match status" value="1"/>
</dbReference>
<sequence length="760" mass="81098">MFDLSTVGAGLSLARDIDRLPALLQHSPTLVVQAPPGTGKTTLVPPAVSNAVSNALSNADPQEQPGKVLVVAPRRVAVRAAAARLRALTGPKHQGEIGYSIRGSHEPGSKIEFLTPGVLLNRLLRTPELPGVAAVIVDEVHERGLETDLLLGMLRELVVLRDDLFLIAMSATLDATKFCDYLGAPLLATESVLHPVEVRYEPVAGRLTGTREFYAELGRIAVRELTHTQNSVLVFVPGVREIELVLASCAQAPVFALHGRLDVAAQDAALYSPGPRIIVSTPVAESSVTVPGVRVVIDSGLARVPRRDRARGMTGLVTESISKSSAEQRAGRAGREGPGIVIRAYSATEFAAFRAATLPEISSADLTSAVLTMQAWGSPDLELLDPPTPQALHEAQETLLELGSPGPELATLPLPPRLGHALLSAGAGAAATIAVLSDSPSGNVAQLRASTSEVRRLARLAPESPPQAAGWVTALAYPRWVARRLDDAYQLASGTRARLAFPLDSEWIACAEVQRTRDGAIIRAAAPLTEAEALTIVPPTTAVEAAVVDGQVRGRKVTRAGAIILSSTPVQLAADDVREALLTAVSNGLELRWTEDATALRHRLAFIHAQLGAPWPDMSWESLAARAELWLSGSEVTVQDLQKLLPWPEATHLDDLAPARLRVPSGNTHRLLYDDGRPVCRVKLQECFGLAQSPEFCGVTVQFHLLSPAGRPLAITDDLASFWSGPYAGVRADMRGRYPKHPWPEDPWSATATAGTRRRG</sequence>
<dbReference type="InterPro" id="IPR013689">
    <property type="entry name" value="RNA_helicase_ATP-dep_HrpB_C"/>
</dbReference>
<dbReference type="STRING" id="1050174.CEPID_00815"/>
<dbReference type="Gene3D" id="3.40.50.300">
    <property type="entry name" value="P-loop containing nucleotide triphosphate hydrolases"/>
    <property type="match status" value="2"/>
</dbReference>
<protein>
    <submittedName>
        <fullName evidence="8">HrpA-like helicase</fullName>
        <ecNumber evidence="8">3.6.4.13</ecNumber>
    </submittedName>
</protein>
<dbReference type="GO" id="GO:0016787">
    <property type="term" value="F:hydrolase activity"/>
    <property type="evidence" value="ECO:0007669"/>
    <property type="project" value="UniProtKB-KW"/>
</dbReference>
<dbReference type="GO" id="GO:0005524">
    <property type="term" value="F:ATP binding"/>
    <property type="evidence" value="ECO:0007669"/>
    <property type="project" value="UniProtKB-KW"/>
</dbReference>
<evidence type="ECO:0000313" key="9">
    <source>
        <dbReference type="Proteomes" id="UP000035368"/>
    </source>
</evidence>
<dbReference type="GO" id="GO:0003724">
    <property type="term" value="F:RNA helicase activity"/>
    <property type="evidence" value="ECO:0007669"/>
    <property type="project" value="UniProtKB-EC"/>
</dbReference>
<dbReference type="SUPFAM" id="SSF52540">
    <property type="entry name" value="P-loop containing nucleoside triphosphate hydrolases"/>
    <property type="match status" value="1"/>
</dbReference>
<dbReference type="PROSITE" id="PS51192">
    <property type="entry name" value="HELICASE_ATP_BIND_1"/>
    <property type="match status" value="1"/>
</dbReference>
<feature type="region of interest" description="Disordered" evidence="5">
    <location>
        <begin position="739"/>
        <end position="760"/>
    </location>
</feature>
<dbReference type="SMART" id="SM00490">
    <property type="entry name" value="HELICc"/>
    <property type="match status" value="1"/>
</dbReference>
<dbReference type="SMART" id="SM00487">
    <property type="entry name" value="DEXDc"/>
    <property type="match status" value="1"/>
</dbReference>
<dbReference type="KEGG" id="cei:CEPID_00815"/>
<dbReference type="EC" id="3.6.4.13" evidence="8"/>
<dbReference type="InterPro" id="IPR014001">
    <property type="entry name" value="Helicase_ATP-bd"/>
</dbReference>
<dbReference type="Proteomes" id="UP000035368">
    <property type="component" value="Chromosome"/>
</dbReference>
<dbReference type="InterPro" id="IPR027417">
    <property type="entry name" value="P-loop_NTPase"/>
</dbReference>
<feature type="domain" description="Helicase ATP-binding" evidence="6">
    <location>
        <begin position="21"/>
        <end position="191"/>
    </location>
</feature>
<evidence type="ECO:0000256" key="2">
    <source>
        <dbReference type="ARBA" id="ARBA00022801"/>
    </source>
</evidence>
<feature type="domain" description="Helicase C-terminal" evidence="7">
    <location>
        <begin position="209"/>
        <end position="377"/>
    </location>
</feature>
<dbReference type="PANTHER" id="PTHR43519:SF1">
    <property type="entry name" value="ATP-DEPENDENT RNA HELICASE HRPB"/>
    <property type="match status" value="1"/>
</dbReference>
<dbReference type="InterPro" id="IPR011545">
    <property type="entry name" value="DEAD/DEAH_box_helicase_dom"/>
</dbReference>
<dbReference type="GO" id="GO:0003676">
    <property type="term" value="F:nucleic acid binding"/>
    <property type="evidence" value="ECO:0007669"/>
    <property type="project" value="InterPro"/>
</dbReference>
<dbReference type="InterPro" id="IPR002464">
    <property type="entry name" value="DNA/RNA_helicase_DEAH_CS"/>
</dbReference>
<evidence type="ECO:0000256" key="4">
    <source>
        <dbReference type="ARBA" id="ARBA00022840"/>
    </source>
</evidence>
<dbReference type="RefSeq" id="WP_047239348.1">
    <property type="nucleotide sequence ID" value="NZ_CP011541.1"/>
</dbReference>
<dbReference type="Pfam" id="PF08482">
    <property type="entry name" value="HrpB_C"/>
    <property type="match status" value="1"/>
</dbReference>
<keyword evidence="9" id="KW-1185">Reference proteome</keyword>
<dbReference type="EMBL" id="CP011541">
    <property type="protein sequence ID" value="AKK02057.1"/>
    <property type="molecule type" value="Genomic_DNA"/>
</dbReference>
<proteinExistence type="predicted"/>
<dbReference type="CDD" id="cd18791">
    <property type="entry name" value="SF2_C_RHA"/>
    <property type="match status" value="1"/>
</dbReference>
<dbReference type="Pfam" id="PF00270">
    <property type="entry name" value="DEAD"/>
    <property type="match status" value="1"/>
</dbReference>
<dbReference type="PANTHER" id="PTHR43519">
    <property type="entry name" value="ATP-DEPENDENT RNA HELICASE HRPB"/>
    <property type="match status" value="1"/>
</dbReference>
<dbReference type="PATRIC" id="fig|1050174.4.peg.172"/>
<evidence type="ECO:0000259" key="7">
    <source>
        <dbReference type="PROSITE" id="PS51194"/>
    </source>
</evidence>
<evidence type="ECO:0000256" key="5">
    <source>
        <dbReference type="SAM" id="MobiDB-lite"/>
    </source>
</evidence>
<evidence type="ECO:0000256" key="1">
    <source>
        <dbReference type="ARBA" id="ARBA00022741"/>
    </source>
</evidence>
<dbReference type="PROSITE" id="PS51194">
    <property type="entry name" value="HELICASE_CTER"/>
    <property type="match status" value="1"/>
</dbReference>
<reference evidence="8 9" key="1">
    <citation type="submission" date="2015-05" db="EMBL/GenBank/DDBJ databases">
        <title>Complete genome sequence of Corynebacterium epidermidicanis DSM 45586, isolated from the skin of a dog suffering from pruritus.</title>
        <authorList>
            <person name="Ruckert C."/>
            <person name="Albersmeier A."/>
            <person name="Winkler A."/>
            <person name="Tauch A."/>
        </authorList>
    </citation>
    <scope>NUCLEOTIDE SEQUENCE [LARGE SCALE GENOMIC DNA]</scope>
    <source>
        <strain evidence="8 9">DSM 45586</strain>
    </source>
</reference>
<gene>
    <name evidence="8" type="ORF">CEPID_00815</name>
</gene>
<organism evidence="8 9">
    <name type="scientific">Corynebacterium epidermidicanis</name>
    <dbReference type="NCBI Taxonomy" id="1050174"/>
    <lineage>
        <taxon>Bacteria</taxon>
        <taxon>Bacillati</taxon>
        <taxon>Actinomycetota</taxon>
        <taxon>Actinomycetes</taxon>
        <taxon>Mycobacteriales</taxon>
        <taxon>Corynebacteriaceae</taxon>
        <taxon>Corynebacterium</taxon>
    </lineage>
</organism>
<name>A0A0G3GT70_9CORY</name>
<evidence type="ECO:0000313" key="8">
    <source>
        <dbReference type="EMBL" id="AKK02057.1"/>
    </source>
</evidence>
<keyword evidence="2 8" id="KW-0378">Hydrolase</keyword>
<keyword evidence="1" id="KW-0547">Nucleotide-binding</keyword>
<dbReference type="Pfam" id="PF00271">
    <property type="entry name" value="Helicase_C"/>
    <property type="match status" value="1"/>
</dbReference>
<keyword evidence="4" id="KW-0067">ATP-binding</keyword>
<dbReference type="AlphaFoldDB" id="A0A0G3GT70"/>
<accession>A0A0G3GT70</accession>